<gene>
    <name evidence="2" type="ORF">GCM10010121_100000</name>
</gene>
<keyword evidence="3" id="KW-1185">Reference proteome</keyword>
<comment type="caution">
    <text evidence="2">The sequence shown here is derived from an EMBL/GenBank/DDBJ whole genome shotgun (WGS) entry which is preliminary data.</text>
</comment>
<evidence type="ECO:0000256" key="1">
    <source>
        <dbReference type="SAM" id="MobiDB-lite"/>
    </source>
</evidence>
<accession>A0A917PEQ2</accession>
<reference evidence="2" key="2">
    <citation type="submission" date="2020-09" db="EMBL/GenBank/DDBJ databases">
        <authorList>
            <person name="Sun Q."/>
            <person name="Ohkuma M."/>
        </authorList>
    </citation>
    <scope>NUCLEOTIDE SEQUENCE</scope>
    <source>
        <strain evidence="2">JCM 3086</strain>
    </source>
</reference>
<reference evidence="2" key="1">
    <citation type="journal article" date="2014" name="Int. J. Syst. Evol. Microbiol.">
        <title>Complete genome sequence of Corynebacterium casei LMG S-19264T (=DSM 44701T), isolated from a smear-ripened cheese.</title>
        <authorList>
            <consortium name="US DOE Joint Genome Institute (JGI-PGF)"/>
            <person name="Walter F."/>
            <person name="Albersmeier A."/>
            <person name="Kalinowski J."/>
            <person name="Ruckert C."/>
        </authorList>
    </citation>
    <scope>NUCLEOTIDE SEQUENCE</scope>
    <source>
        <strain evidence="2">JCM 3086</strain>
    </source>
</reference>
<sequence>MHGSLTLLINGVDPLALPGQQTSLSCRVSPLPEAAWNGEDGLTLRTWLSVTASGMRHRMTDHGLPPRAALRTSDARRLNGTLRRLPGKLLSPVKRPVQDRPS</sequence>
<evidence type="ECO:0000313" key="3">
    <source>
        <dbReference type="Proteomes" id="UP000657574"/>
    </source>
</evidence>
<organism evidence="2 3">
    <name type="scientific">Streptomyces brasiliensis</name>
    <dbReference type="NCBI Taxonomy" id="1954"/>
    <lineage>
        <taxon>Bacteria</taxon>
        <taxon>Bacillati</taxon>
        <taxon>Actinomycetota</taxon>
        <taxon>Actinomycetes</taxon>
        <taxon>Kitasatosporales</taxon>
        <taxon>Streptomycetaceae</taxon>
        <taxon>Streptomyces</taxon>
    </lineage>
</organism>
<dbReference type="AlphaFoldDB" id="A0A917PEQ2"/>
<evidence type="ECO:0000313" key="2">
    <source>
        <dbReference type="EMBL" id="GGJ73449.1"/>
    </source>
</evidence>
<dbReference type="EMBL" id="BMQA01000182">
    <property type="protein sequence ID" value="GGJ73449.1"/>
    <property type="molecule type" value="Genomic_DNA"/>
</dbReference>
<feature type="region of interest" description="Disordered" evidence="1">
    <location>
        <begin position="81"/>
        <end position="102"/>
    </location>
</feature>
<dbReference type="Proteomes" id="UP000657574">
    <property type="component" value="Unassembled WGS sequence"/>
</dbReference>
<name>A0A917PEQ2_9ACTN</name>
<protein>
    <submittedName>
        <fullName evidence="2">Uncharacterized protein</fullName>
    </submittedName>
</protein>
<proteinExistence type="predicted"/>